<proteinExistence type="predicted"/>
<name>A0ABP9TKF9_9MICC</name>
<accession>A0ABP9TKF9</accession>
<comment type="caution">
    <text evidence="1">The sequence shown here is derived from an EMBL/GenBank/DDBJ whole genome shotgun (WGS) entry which is preliminary data.</text>
</comment>
<sequence length="91" mass="9853">MRGDEFGEQVGGQQGDIAIGDDDGAFERRIQLVKALLHGAPGARDLVLVGDDNGRVDSQEMLNDAFALEANHGHELLGLEPLRRCKCMADH</sequence>
<evidence type="ECO:0000313" key="1">
    <source>
        <dbReference type="EMBL" id="GAA5227061.1"/>
    </source>
</evidence>
<protein>
    <submittedName>
        <fullName evidence="1">Uncharacterized protein</fullName>
    </submittedName>
</protein>
<keyword evidence="2" id="KW-1185">Reference proteome</keyword>
<dbReference type="EMBL" id="BAABLK010000027">
    <property type="protein sequence ID" value="GAA5227061.1"/>
    <property type="molecule type" value="Genomic_DNA"/>
</dbReference>
<evidence type="ECO:0000313" key="2">
    <source>
        <dbReference type="Proteomes" id="UP001501257"/>
    </source>
</evidence>
<dbReference type="Proteomes" id="UP001501257">
    <property type="component" value="Unassembled WGS sequence"/>
</dbReference>
<reference evidence="2" key="1">
    <citation type="journal article" date="2019" name="Int. J. Syst. Evol. Microbiol.">
        <title>The Global Catalogue of Microorganisms (GCM) 10K type strain sequencing project: providing services to taxonomists for standard genome sequencing and annotation.</title>
        <authorList>
            <consortium name="The Broad Institute Genomics Platform"/>
            <consortium name="The Broad Institute Genome Sequencing Center for Infectious Disease"/>
            <person name="Wu L."/>
            <person name="Ma J."/>
        </authorList>
    </citation>
    <scope>NUCLEOTIDE SEQUENCE [LARGE SCALE GENOMIC DNA]</scope>
    <source>
        <strain evidence="2">JCM 18952</strain>
    </source>
</reference>
<gene>
    <name evidence="1" type="ORF">GCM10025778_15940</name>
</gene>
<organism evidence="1 2">
    <name type="scientific">Paeniglutamicibacter antarcticus</name>
    <dbReference type="NCBI Taxonomy" id="494023"/>
    <lineage>
        <taxon>Bacteria</taxon>
        <taxon>Bacillati</taxon>
        <taxon>Actinomycetota</taxon>
        <taxon>Actinomycetes</taxon>
        <taxon>Micrococcales</taxon>
        <taxon>Micrococcaceae</taxon>
        <taxon>Paeniglutamicibacter</taxon>
    </lineage>
</organism>